<evidence type="ECO:0000313" key="8">
    <source>
        <dbReference type="Proteomes" id="UP000224634"/>
    </source>
</evidence>
<reference evidence="7 8" key="1">
    <citation type="submission" date="2017-10" db="EMBL/GenBank/DDBJ databases">
        <title>Comparative genomics in systemic dimorphic fungi from Ajellomycetaceae.</title>
        <authorList>
            <person name="Munoz J.F."/>
            <person name="Mcewen J.G."/>
            <person name="Clay O.K."/>
            <person name="Cuomo C.A."/>
        </authorList>
    </citation>
    <scope>NUCLEOTIDE SEQUENCE [LARGE SCALE GENOMIC DNA]</scope>
    <source>
        <strain evidence="7 8">UAMH7299</strain>
    </source>
</reference>
<dbReference type="PANTHER" id="PTHR31069:SF31">
    <property type="entry name" value="MONODICTYPHENONE CLUSTER TRANSCRIPTION FACTOR-RELATED"/>
    <property type="match status" value="1"/>
</dbReference>
<dbReference type="OrthoDB" id="2740448at2759"/>
<evidence type="ECO:0000256" key="2">
    <source>
        <dbReference type="ARBA" id="ARBA00023125"/>
    </source>
</evidence>
<gene>
    <name evidence="7" type="ORF">AJ80_08916</name>
</gene>
<keyword evidence="2" id="KW-0238">DNA-binding</keyword>
<comment type="caution">
    <text evidence="7">The sequence shown here is derived from an EMBL/GenBank/DDBJ whole genome shotgun (WGS) entry which is preliminary data.</text>
</comment>
<keyword evidence="1" id="KW-0805">Transcription regulation</keyword>
<dbReference type="GO" id="GO:0008270">
    <property type="term" value="F:zinc ion binding"/>
    <property type="evidence" value="ECO:0007669"/>
    <property type="project" value="InterPro"/>
</dbReference>
<dbReference type="InterPro" id="IPR001138">
    <property type="entry name" value="Zn2Cys6_DnaBD"/>
</dbReference>
<evidence type="ECO:0000256" key="4">
    <source>
        <dbReference type="ARBA" id="ARBA00023242"/>
    </source>
</evidence>
<dbReference type="AlphaFoldDB" id="A0A2B7WZW6"/>
<dbReference type="SMART" id="SM00066">
    <property type="entry name" value="GAL4"/>
    <property type="match status" value="1"/>
</dbReference>
<keyword evidence="4" id="KW-0539">Nucleus</keyword>
<dbReference type="Gene3D" id="4.10.240.10">
    <property type="entry name" value="Zn(2)-C6 fungal-type DNA-binding domain"/>
    <property type="match status" value="1"/>
</dbReference>
<organism evidence="7 8">
    <name type="scientific">Polytolypa hystricis (strain UAMH7299)</name>
    <dbReference type="NCBI Taxonomy" id="1447883"/>
    <lineage>
        <taxon>Eukaryota</taxon>
        <taxon>Fungi</taxon>
        <taxon>Dikarya</taxon>
        <taxon>Ascomycota</taxon>
        <taxon>Pezizomycotina</taxon>
        <taxon>Eurotiomycetes</taxon>
        <taxon>Eurotiomycetidae</taxon>
        <taxon>Onygenales</taxon>
        <taxon>Onygenales incertae sedis</taxon>
        <taxon>Polytolypa</taxon>
    </lineage>
</organism>
<feature type="domain" description="Zn(2)-C6 fungal-type" evidence="6">
    <location>
        <begin position="25"/>
        <end position="55"/>
    </location>
</feature>
<evidence type="ECO:0000256" key="3">
    <source>
        <dbReference type="ARBA" id="ARBA00023163"/>
    </source>
</evidence>
<dbReference type="PROSITE" id="PS50048">
    <property type="entry name" value="ZN2_CY6_FUNGAL_2"/>
    <property type="match status" value="1"/>
</dbReference>
<dbReference type="EMBL" id="PDNA01000229">
    <property type="protein sequence ID" value="PGH02022.1"/>
    <property type="molecule type" value="Genomic_DNA"/>
</dbReference>
<keyword evidence="3" id="KW-0804">Transcription</keyword>
<evidence type="ECO:0000256" key="1">
    <source>
        <dbReference type="ARBA" id="ARBA00023015"/>
    </source>
</evidence>
<keyword evidence="8" id="KW-1185">Reference proteome</keyword>
<evidence type="ECO:0000256" key="5">
    <source>
        <dbReference type="SAM" id="MobiDB-lite"/>
    </source>
</evidence>
<evidence type="ECO:0000313" key="7">
    <source>
        <dbReference type="EMBL" id="PGH02022.1"/>
    </source>
</evidence>
<evidence type="ECO:0000259" key="6">
    <source>
        <dbReference type="PROSITE" id="PS50048"/>
    </source>
</evidence>
<dbReference type="PRINTS" id="PR00755">
    <property type="entry name" value="AFLATOXINBRP"/>
</dbReference>
<accession>A0A2B7WZW6</accession>
<dbReference type="InterPro" id="IPR050675">
    <property type="entry name" value="OAF3"/>
</dbReference>
<sequence length="387" mass="41734">MYASPAPSQSPTKSLGIGTRKLRLSCDNCFAAKVKCSKNRPTCDRCSNTGVVCHYSVSRRAGKPKGSSQRTKCRSSESSTSSSSGPGSEVLSEGSGVDFTNLDEVDIDALCRSVLTEHPFLLPQSADSNLSSGVCSSGAKFQTKFLGGCHSPADDALSRIQSTSAPLPNFTFFPTSTPSPSSGGTPLGMLTGHSSMTRGISSSGNSEDFFSTITPADLQYLNQSLSSFDGQTSDSGHMPCNCAEVLLEIVGIVQNSGTAASFDQVLVLNKYAVRQFMTFISCPHPMDISCMLFVTAVLGKLVNTYRRSIEKSGNNETALTLGQYPIDHDDEQRIMLVLVKSEMEKVDMLLQLVEERFENVIGPDDKAVYEANISFLRRRVRETMDAI</sequence>
<dbReference type="Proteomes" id="UP000224634">
    <property type="component" value="Unassembled WGS sequence"/>
</dbReference>
<feature type="region of interest" description="Disordered" evidence="5">
    <location>
        <begin position="60"/>
        <end position="95"/>
    </location>
</feature>
<dbReference type="PANTHER" id="PTHR31069">
    <property type="entry name" value="OLEATE-ACTIVATED TRANSCRIPTION FACTOR 1-RELATED"/>
    <property type="match status" value="1"/>
</dbReference>
<dbReference type="GO" id="GO:0000981">
    <property type="term" value="F:DNA-binding transcription factor activity, RNA polymerase II-specific"/>
    <property type="evidence" value="ECO:0007669"/>
    <property type="project" value="InterPro"/>
</dbReference>
<protein>
    <recommendedName>
        <fullName evidence="6">Zn(2)-C6 fungal-type domain-containing protein</fullName>
    </recommendedName>
</protein>
<dbReference type="GO" id="GO:0003677">
    <property type="term" value="F:DNA binding"/>
    <property type="evidence" value="ECO:0007669"/>
    <property type="project" value="UniProtKB-KW"/>
</dbReference>
<dbReference type="Pfam" id="PF00172">
    <property type="entry name" value="Zn_clus"/>
    <property type="match status" value="1"/>
</dbReference>
<name>A0A2B7WZW6_POLH7</name>
<dbReference type="CDD" id="cd00067">
    <property type="entry name" value="GAL4"/>
    <property type="match status" value="1"/>
</dbReference>
<feature type="compositionally biased region" description="Low complexity" evidence="5">
    <location>
        <begin position="76"/>
        <end position="95"/>
    </location>
</feature>
<dbReference type="InterPro" id="IPR036864">
    <property type="entry name" value="Zn2-C6_fun-type_DNA-bd_sf"/>
</dbReference>
<proteinExistence type="predicted"/>
<dbReference type="SUPFAM" id="SSF57701">
    <property type="entry name" value="Zn2/Cys6 DNA-binding domain"/>
    <property type="match status" value="1"/>
</dbReference>